<name>A0ABQ6K9R5_9MICO</name>
<dbReference type="InterPro" id="IPR036812">
    <property type="entry name" value="NAD(P)_OxRdtase_dom_sf"/>
</dbReference>
<dbReference type="Pfam" id="PF00248">
    <property type="entry name" value="Aldo_ket_red"/>
    <property type="match status" value="1"/>
</dbReference>
<dbReference type="Gene3D" id="3.20.20.100">
    <property type="entry name" value="NADP-dependent oxidoreductase domain"/>
    <property type="match status" value="1"/>
</dbReference>
<feature type="domain" description="NADP-dependent oxidoreductase" evidence="1">
    <location>
        <begin position="16"/>
        <end position="304"/>
    </location>
</feature>
<proteinExistence type="predicted"/>
<accession>A0ABQ6K9R5</accession>
<dbReference type="PANTHER" id="PTHR42686">
    <property type="entry name" value="GH17980P-RELATED"/>
    <property type="match status" value="1"/>
</dbReference>
<comment type="caution">
    <text evidence="2">The sequence shown here is derived from an EMBL/GenBank/DDBJ whole genome shotgun (WGS) entry which is preliminary data.</text>
</comment>
<dbReference type="CDD" id="cd19090">
    <property type="entry name" value="AKR_AKR15A-like"/>
    <property type="match status" value="1"/>
</dbReference>
<reference evidence="3" key="1">
    <citation type="journal article" date="2019" name="Int. J. Syst. Evol. Microbiol.">
        <title>The Global Catalogue of Microorganisms (GCM) 10K type strain sequencing project: providing services to taxonomists for standard genome sequencing and annotation.</title>
        <authorList>
            <consortium name="The Broad Institute Genomics Platform"/>
            <consortium name="The Broad Institute Genome Sequencing Center for Infectious Disease"/>
            <person name="Wu L."/>
            <person name="Ma J."/>
        </authorList>
    </citation>
    <scope>NUCLEOTIDE SEQUENCE [LARGE SCALE GENOMIC DNA]</scope>
    <source>
        <strain evidence="3">NBRC 108894</strain>
    </source>
</reference>
<protein>
    <recommendedName>
        <fullName evidence="1">NADP-dependent oxidoreductase domain-containing protein</fullName>
    </recommendedName>
</protein>
<dbReference type="EMBL" id="BSVB01000001">
    <property type="protein sequence ID" value="GMA95451.1"/>
    <property type="molecule type" value="Genomic_DNA"/>
</dbReference>
<sequence>MAQTRQLGATGIAVTRICAGAAAWRDVDDPQGGIAPAESAALAAALFRDRTVRYLDTSNNYGIGESERRIGAAIRANGGLPPGFVLQTKADRHPVTNDFSGSRMRASLAESLERLGIERLPMVFLHDPENTTWDRAMDDDGPVAALVAARAEGLIEHLGISGGPVDLLTRFVETGHFEALITHNRHTLVDRSAESLIDLAAARGMGVLNAAPYGGGMLTRWPVARERYAYGNGAPALIAAANEMGRLCAEFDVPFAAAALQFSTRDPRITSTIVGMRTVADLEASVELDEVDVPDELWSALRAVELDPSTWQDAAPAVGR</sequence>
<dbReference type="InterPro" id="IPR023210">
    <property type="entry name" value="NADP_OxRdtase_dom"/>
</dbReference>
<dbReference type="PANTHER" id="PTHR42686:SF1">
    <property type="entry name" value="GH17980P-RELATED"/>
    <property type="match status" value="1"/>
</dbReference>
<dbReference type="Proteomes" id="UP001157034">
    <property type="component" value="Unassembled WGS sequence"/>
</dbReference>
<dbReference type="InterPro" id="IPR020471">
    <property type="entry name" value="AKR"/>
</dbReference>
<evidence type="ECO:0000313" key="3">
    <source>
        <dbReference type="Proteomes" id="UP001157034"/>
    </source>
</evidence>
<evidence type="ECO:0000259" key="1">
    <source>
        <dbReference type="Pfam" id="PF00248"/>
    </source>
</evidence>
<dbReference type="RefSeq" id="WP_284254223.1">
    <property type="nucleotide sequence ID" value="NZ_BSVB01000001.1"/>
</dbReference>
<gene>
    <name evidence="2" type="ORF">GCM10025881_22750</name>
</gene>
<organism evidence="2 3">
    <name type="scientific">Pseudolysinimonas kribbensis</name>
    <dbReference type="NCBI Taxonomy" id="433641"/>
    <lineage>
        <taxon>Bacteria</taxon>
        <taxon>Bacillati</taxon>
        <taxon>Actinomycetota</taxon>
        <taxon>Actinomycetes</taxon>
        <taxon>Micrococcales</taxon>
        <taxon>Microbacteriaceae</taxon>
        <taxon>Pseudolysinimonas</taxon>
    </lineage>
</organism>
<dbReference type="SUPFAM" id="SSF51430">
    <property type="entry name" value="NAD(P)-linked oxidoreductase"/>
    <property type="match status" value="1"/>
</dbReference>
<keyword evidence="3" id="KW-1185">Reference proteome</keyword>
<evidence type="ECO:0000313" key="2">
    <source>
        <dbReference type="EMBL" id="GMA95451.1"/>
    </source>
</evidence>